<feature type="region of interest" description="Disordered" evidence="1">
    <location>
        <begin position="61"/>
        <end position="89"/>
    </location>
</feature>
<name>A0ABR1MCZ8_9PEZI</name>
<sequence>MQGACFVWAVAARAGLSTNVYEAQSTVGSVSSSREKCASHGNGWSATYVLILRIPCARTQRREQTRVHAPSPDASRDYRTKGGDGVAETLNGVSNEKRRALTKTEERRWQTTFRDGSRASESTVCALVWSVGRCRGGRARGAQAERGIVIRARRSRSAVV</sequence>
<evidence type="ECO:0008006" key="4">
    <source>
        <dbReference type="Google" id="ProtNLM"/>
    </source>
</evidence>
<keyword evidence="3" id="KW-1185">Reference proteome</keyword>
<reference evidence="2 3" key="1">
    <citation type="submission" date="2024-04" db="EMBL/GenBank/DDBJ databases">
        <title>Phyllosticta paracitricarpa is synonymous to the EU quarantine fungus P. citricarpa based on phylogenomic analyses.</title>
        <authorList>
            <consortium name="Lawrence Berkeley National Laboratory"/>
            <person name="Van Ingen-Buijs V.A."/>
            <person name="Van Westerhoven A.C."/>
            <person name="Haridas S."/>
            <person name="Skiadas P."/>
            <person name="Martin F."/>
            <person name="Groenewald J.Z."/>
            <person name="Crous P.W."/>
            <person name="Seidl M.F."/>
        </authorList>
    </citation>
    <scope>NUCLEOTIDE SEQUENCE [LARGE SCALE GENOMIC DNA]</scope>
    <source>
        <strain evidence="2 3">CBS 122670</strain>
    </source>
</reference>
<proteinExistence type="predicted"/>
<protein>
    <recommendedName>
        <fullName evidence="4">Secreted protein</fullName>
    </recommendedName>
</protein>
<organism evidence="2 3">
    <name type="scientific">Phyllosticta citricarpa</name>
    <dbReference type="NCBI Taxonomy" id="55181"/>
    <lineage>
        <taxon>Eukaryota</taxon>
        <taxon>Fungi</taxon>
        <taxon>Dikarya</taxon>
        <taxon>Ascomycota</taxon>
        <taxon>Pezizomycotina</taxon>
        <taxon>Dothideomycetes</taxon>
        <taxon>Dothideomycetes incertae sedis</taxon>
        <taxon>Botryosphaeriales</taxon>
        <taxon>Phyllostictaceae</taxon>
        <taxon>Phyllosticta</taxon>
    </lineage>
</organism>
<dbReference type="Proteomes" id="UP001365128">
    <property type="component" value="Unassembled WGS sequence"/>
</dbReference>
<gene>
    <name evidence="2" type="ORF">IWX46DRAFT_81395</name>
</gene>
<accession>A0ABR1MCZ8</accession>
<evidence type="ECO:0000313" key="2">
    <source>
        <dbReference type="EMBL" id="KAK7546194.1"/>
    </source>
</evidence>
<comment type="caution">
    <text evidence="2">The sequence shown here is derived from an EMBL/GenBank/DDBJ whole genome shotgun (WGS) entry which is preliminary data.</text>
</comment>
<evidence type="ECO:0000256" key="1">
    <source>
        <dbReference type="SAM" id="MobiDB-lite"/>
    </source>
</evidence>
<dbReference type="EMBL" id="JBBPDW010000015">
    <property type="protein sequence ID" value="KAK7546194.1"/>
    <property type="molecule type" value="Genomic_DNA"/>
</dbReference>
<evidence type="ECO:0000313" key="3">
    <source>
        <dbReference type="Proteomes" id="UP001365128"/>
    </source>
</evidence>